<dbReference type="Proteomes" id="UP000222542">
    <property type="component" value="Unassembled WGS sequence"/>
</dbReference>
<evidence type="ECO:0000313" key="2">
    <source>
        <dbReference type="EMBL" id="PHT80448.1"/>
    </source>
</evidence>
<keyword evidence="3" id="KW-1185">Reference proteome</keyword>
<evidence type="ECO:0000259" key="1">
    <source>
        <dbReference type="Pfam" id="PF21530"/>
    </source>
</evidence>
<accession>A0A2G2ZEN9</accession>
<feature type="domain" description="DNA helicase Pif1-like 2B" evidence="1">
    <location>
        <begin position="1"/>
        <end position="22"/>
    </location>
</feature>
<dbReference type="AlphaFoldDB" id="A0A2G2ZEN9"/>
<reference evidence="2 3" key="1">
    <citation type="journal article" date="2014" name="Nat. Genet.">
        <title>Genome sequence of the hot pepper provides insights into the evolution of pungency in Capsicum species.</title>
        <authorList>
            <person name="Kim S."/>
            <person name="Park M."/>
            <person name="Yeom S.I."/>
            <person name="Kim Y.M."/>
            <person name="Lee J.M."/>
            <person name="Lee H.A."/>
            <person name="Seo E."/>
            <person name="Choi J."/>
            <person name="Cheong K."/>
            <person name="Kim K.T."/>
            <person name="Jung K."/>
            <person name="Lee G.W."/>
            <person name="Oh S.K."/>
            <person name="Bae C."/>
            <person name="Kim S.B."/>
            <person name="Lee H.Y."/>
            <person name="Kim S.Y."/>
            <person name="Kim M.S."/>
            <person name="Kang B.C."/>
            <person name="Jo Y.D."/>
            <person name="Yang H.B."/>
            <person name="Jeong H.J."/>
            <person name="Kang W.H."/>
            <person name="Kwon J.K."/>
            <person name="Shin C."/>
            <person name="Lim J.Y."/>
            <person name="Park J.H."/>
            <person name="Huh J.H."/>
            <person name="Kim J.S."/>
            <person name="Kim B.D."/>
            <person name="Cohen O."/>
            <person name="Paran I."/>
            <person name="Suh M.C."/>
            <person name="Lee S.B."/>
            <person name="Kim Y.K."/>
            <person name="Shin Y."/>
            <person name="Noh S.J."/>
            <person name="Park J."/>
            <person name="Seo Y.S."/>
            <person name="Kwon S.Y."/>
            <person name="Kim H.A."/>
            <person name="Park J.M."/>
            <person name="Kim H.J."/>
            <person name="Choi S.B."/>
            <person name="Bosland P.W."/>
            <person name="Reeves G."/>
            <person name="Jo S.H."/>
            <person name="Lee B.W."/>
            <person name="Cho H.T."/>
            <person name="Choi H.S."/>
            <person name="Lee M.S."/>
            <person name="Yu Y."/>
            <person name="Do Choi Y."/>
            <person name="Park B.S."/>
            <person name="van Deynze A."/>
            <person name="Ashrafi H."/>
            <person name="Hill T."/>
            <person name="Kim W.T."/>
            <person name="Pai H.S."/>
            <person name="Ahn H.K."/>
            <person name="Yeam I."/>
            <person name="Giovannoni J.J."/>
            <person name="Rose J.K."/>
            <person name="Sorensen I."/>
            <person name="Lee S.J."/>
            <person name="Kim R.W."/>
            <person name="Choi I.Y."/>
            <person name="Choi B.S."/>
            <person name="Lim J.S."/>
            <person name="Lee Y.H."/>
            <person name="Choi D."/>
        </authorList>
    </citation>
    <scope>NUCLEOTIDE SEQUENCE [LARGE SCALE GENOMIC DNA]</scope>
    <source>
        <strain evidence="3">cv. CM334</strain>
    </source>
</reference>
<dbReference type="OMA" id="IRAYQDN"/>
<reference evidence="2 3" key="2">
    <citation type="journal article" date="2017" name="Genome Biol.">
        <title>New reference genome sequences of hot pepper reveal the massive evolution of plant disease-resistance genes by retroduplication.</title>
        <authorList>
            <person name="Kim S."/>
            <person name="Park J."/>
            <person name="Yeom S.I."/>
            <person name="Kim Y.M."/>
            <person name="Seo E."/>
            <person name="Kim K.T."/>
            <person name="Kim M.S."/>
            <person name="Lee J.M."/>
            <person name="Cheong K."/>
            <person name="Shin H.S."/>
            <person name="Kim S.B."/>
            <person name="Han K."/>
            <person name="Lee J."/>
            <person name="Park M."/>
            <person name="Lee H.A."/>
            <person name="Lee H.Y."/>
            <person name="Lee Y."/>
            <person name="Oh S."/>
            <person name="Lee J.H."/>
            <person name="Choi E."/>
            <person name="Choi E."/>
            <person name="Lee S.E."/>
            <person name="Jeon J."/>
            <person name="Kim H."/>
            <person name="Choi G."/>
            <person name="Song H."/>
            <person name="Lee J."/>
            <person name="Lee S.C."/>
            <person name="Kwon J.K."/>
            <person name="Lee H.Y."/>
            <person name="Koo N."/>
            <person name="Hong Y."/>
            <person name="Kim R.W."/>
            <person name="Kang W.H."/>
            <person name="Huh J.H."/>
            <person name="Kang B.C."/>
            <person name="Yang T.J."/>
            <person name="Lee Y.H."/>
            <person name="Bennetzen J.L."/>
            <person name="Choi D."/>
        </authorList>
    </citation>
    <scope>NUCLEOTIDE SEQUENCE [LARGE SCALE GENOMIC DNA]</scope>
    <source>
        <strain evidence="3">cv. CM334</strain>
    </source>
</reference>
<proteinExistence type="predicted"/>
<name>A0A2G2ZEN9_CAPAN</name>
<dbReference type="PANTHER" id="PTHR23274">
    <property type="entry name" value="DNA HELICASE-RELATED"/>
    <property type="match status" value="1"/>
</dbReference>
<dbReference type="CDD" id="cd18809">
    <property type="entry name" value="SF1_C_RecD"/>
    <property type="match status" value="1"/>
</dbReference>
<dbReference type="PANTHER" id="PTHR23274:SF50">
    <property type="entry name" value="ATP-DEPENDENT DNA HELICASE"/>
    <property type="match status" value="1"/>
</dbReference>
<evidence type="ECO:0000313" key="3">
    <source>
        <dbReference type="Proteomes" id="UP000222542"/>
    </source>
</evidence>
<gene>
    <name evidence="2" type="ORF">T459_18500</name>
</gene>
<dbReference type="STRING" id="4072.A0A2G2ZEN9"/>
<protein>
    <recommendedName>
        <fullName evidence="1">DNA helicase Pif1-like 2B domain-containing protein</fullName>
    </recommendedName>
</protein>
<sequence length="145" mass="16294">MLLRNLYPSEGLCNGTRLICNDLQKHVISSIIANGNFKNTHVFIPKIPLLSSADEKLPVPFKRTQYPLQLCFVMTINKAPGQTLDFVGIYLREPVFSHGQLYVALSRARSSTGVKLLIRPSTPDDDDDHSTCNVVYNEIIQKTFT</sequence>
<dbReference type="FunFam" id="3.40.50.300:FF:002884">
    <property type="entry name" value="ATP-dependent DNA helicase"/>
    <property type="match status" value="1"/>
</dbReference>
<dbReference type="InterPro" id="IPR049163">
    <property type="entry name" value="Pif1-like_2B_dom"/>
</dbReference>
<dbReference type="InterPro" id="IPR027417">
    <property type="entry name" value="P-loop_NTPase"/>
</dbReference>
<organism evidence="2 3">
    <name type="scientific">Capsicum annuum</name>
    <name type="common">Capsicum pepper</name>
    <dbReference type="NCBI Taxonomy" id="4072"/>
    <lineage>
        <taxon>Eukaryota</taxon>
        <taxon>Viridiplantae</taxon>
        <taxon>Streptophyta</taxon>
        <taxon>Embryophyta</taxon>
        <taxon>Tracheophyta</taxon>
        <taxon>Spermatophyta</taxon>
        <taxon>Magnoliopsida</taxon>
        <taxon>eudicotyledons</taxon>
        <taxon>Gunneridae</taxon>
        <taxon>Pentapetalae</taxon>
        <taxon>asterids</taxon>
        <taxon>lamiids</taxon>
        <taxon>Solanales</taxon>
        <taxon>Solanaceae</taxon>
        <taxon>Solanoideae</taxon>
        <taxon>Capsiceae</taxon>
        <taxon>Capsicum</taxon>
    </lineage>
</organism>
<comment type="caution">
    <text evidence="2">The sequence shown here is derived from an EMBL/GenBank/DDBJ whole genome shotgun (WGS) entry which is preliminary data.</text>
</comment>
<dbReference type="Gramene" id="PHT80448">
    <property type="protein sequence ID" value="PHT80448"/>
    <property type="gene ID" value="T459_18500"/>
</dbReference>
<dbReference type="SUPFAM" id="SSF52540">
    <property type="entry name" value="P-loop containing nucleoside triphosphate hydrolases"/>
    <property type="match status" value="1"/>
</dbReference>
<dbReference type="Pfam" id="PF21530">
    <property type="entry name" value="Pif1_2B_dom"/>
    <property type="match status" value="1"/>
</dbReference>
<dbReference type="EMBL" id="AYRZ02000006">
    <property type="protein sequence ID" value="PHT80448.1"/>
    <property type="molecule type" value="Genomic_DNA"/>
</dbReference>